<proteinExistence type="predicted"/>
<protein>
    <submittedName>
        <fullName evidence="4">Cellulase family glycosylhydrolase</fullName>
    </submittedName>
</protein>
<evidence type="ECO:0000256" key="1">
    <source>
        <dbReference type="ARBA" id="ARBA00022801"/>
    </source>
</evidence>
<gene>
    <name evidence="4" type="ORF">LGQ90_12510</name>
</gene>
<comment type="caution">
    <text evidence="4">The sequence shown here is derived from an EMBL/GenBank/DDBJ whole genome shotgun (WGS) entry which is preliminary data.</text>
</comment>
<evidence type="ECO:0000256" key="3">
    <source>
        <dbReference type="SAM" id="SignalP"/>
    </source>
</evidence>
<dbReference type="PROSITE" id="PS00659">
    <property type="entry name" value="GLYCOSYL_HYDROL_F5"/>
    <property type="match status" value="1"/>
</dbReference>
<keyword evidence="2" id="KW-0326">Glycosidase</keyword>
<dbReference type="EMBL" id="JAJBZG010000005">
    <property type="protein sequence ID" value="MCB7482085.1"/>
    <property type="molecule type" value="Genomic_DNA"/>
</dbReference>
<dbReference type="Proteomes" id="UP001139414">
    <property type="component" value="Unassembled WGS sequence"/>
</dbReference>
<keyword evidence="5" id="KW-1185">Reference proteome</keyword>
<dbReference type="Gene3D" id="3.20.20.80">
    <property type="entry name" value="Glycosidases"/>
    <property type="match status" value="1"/>
</dbReference>
<dbReference type="GO" id="GO:0004553">
    <property type="term" value="F:hydrolase activity, hydrolyzing O-glycosyl compounds"/>
    <property type="evidence" value="ECO:0007669"/>
    <property type="project" value="InterPro"/>
</dbReference>
<dbReference type="SUPFAM" id="SSF51445">
    <property type="entry name" value="(Trans)glycosidases"/>
    <property type="match status" value="1"/>
</dbReference>
<feature type="signal peptide" evidence="3">
    <location>
        <begin position="1"/>
        <end position="20"/>
    </location>
</feature>
<sequence>MKKINFFLSILMLCALFACKESGNNDEKELSKNEPAETDEIREIWTKEKANSWYDEQPWLVGANFNPSTAINQLEMWQAETFDPETIDKELGWAEDIGMNTMRVYLHDLLHKNDAEGLYTRMDKFLEIADNHNMKILFVLFDSCWDPFPKAGEQRDPRPHVHNSGWVQSPGQEVLQDSSQYGRLEKYVKETVGEFKNDDRVLGWDIWNEPDNMTGPSYEDVEIPNKVDLVMPLLEKAFSWARSVNPSQPLTSGVWIGDWSNQDDMEPIHMMQLEQSDIITFHNYNEPEDFEKNIKELQRYGKPILCTEYMARPNGSTFEGFLPIAKEYRVGMYNWGFVDGKTQTKYPWDSWTKTYTAEPDVWFHEVFHTDGRPYKESEVELIKKLTEEANAENSK</sequence>
<keyword evidence="1" id="KW-0378">Hydrolase</keyword>
<accession>A0A9X1LKQ4</accession>
<dbReference type="AlphaFoldDB" id="A0A9X1LKQ4"/>
<organism evidence="4 5">
    <name type="scientific">Christiangramia sediminis</name>
    <dbReference type="NCBI Taxonomy" id="2881336"/>
    <lineage>
        <taxon>Bacteria</taxon>
        <taxon>Pseudomonadati</taxon>
        <taxon>Bacteroidota</taxon>
        <taxon>Flavobacteriia</taxon>
        <taxon>Flavobacteriales</taxon>
        <taxon>Flavobacteriaceae</taxon>
        <taxon>Christiangramia</taxon>
    </lineage>
</organism>
<evidence type="ECO:0000313" key="4">
    <source>
        <dbReference type="EMBL" id="MCB7482085.1"/>
    </source>
</evidence>
<name>A0A9X1LKQ4_9FLAO</name>
<reference evidence="4" key="1">
    <citation type="submission" date="2021-10" db="EMBL/GenBank/DDBJ databases">
        <title>Gramella sp. ASW11-100T, isolated from marine sediment.</title>
        <authorList>
            <person name="Xia C."/>
        </authorList>
    </citation>
    <scope>NUCLEOTIDE SEQUENCE</scope>
    <source>
        <strain evidence="4">ASW11-100</strain>
    </source>
</reference>
<dbReference type="PROSITE" id="PS51257">
    <property type="entry name" value="PROKAR_LIPOPROTEIN"/>
    <property type="match status" value="1"/>
</dbReference>
<keyword evidence="3" id="KW-0732">Signal</keyword>
<dbReference type="GO" id="GO:0005975">
    <property type="term" value="P:carbohydrate metabolic process"/>
    <property type="evidence" value="ECO:0007669"/>
    <property type="project" value="InterPro"/>
</dbReference>
<feature type="chain" id="PRO_5040945380" evidence="3">
    <location>
        <begin position="21"/>
        <end position="395"/>
    </location>
</feature>
<dbReference type="InterPro" id="IPR017853">
    <property type="entry name" value="GH"/>
</dbReference>
<evidence type="ECO:0000256" key="2">
    <source>
        <dbReference type="ARBA" id="ARBA00023295"/>
    </source>
</evidence>
<evidence type="ECO:0000313" key="5">
    <source>
        <dbReference type="Proteomes" id="UP001139414"/>
    </source>
</evidence>
<dbReference type="RefSeq" id="WP_229341511.1">
    <property type="nucleotide sequence ID" value="NZ_JAJBZG010000005.1"/>
</dbReference>
<dbReference type="InterPro" id="IPR018087">
    <property type="entry name" value="Glyco_hydro_5_CS"/>
</dbReference>